<protein>
    <submittedName>
        <fullName evidence="7">snRNA-activating protein complex subunit 3 (SNAPc subunit 3) (Small nuclear RNA-activating complex polypeptide 3)</fullName>
    </submittedName>
</protein>
<comment type="subcellular location">
    <subcellularLocation>
        <location evidence="1">Nucleus</location>
    </subcellularLocation>
</comment>
<evidence type="ECO:0000256" key="1">
    <source>
        <dbReference type="ARBA" id="ARBA00004123"/>
    </source>
</evidence>
<proteinExistence type="inferred from homology"/>
<evidence type="ECO:0000256" key="3">
    <source>
        <dbReference type="ARBA" id="ARBA00023015"/>
    </source>
</evidence>
<comment type="caution">
    <text evidence="7">The sequence shown here is derived from an EMBL/GenBank/DDBJ whole genome shotgun (WGS) entry which is preliminary data.</text>
</comment>
<dbReference type="InterPro" id="IPR022042">
    <property type="entry name" value="snRNA-activating_su3"/>
</dbReference>
<comment type="similarity">
    <text evidence="2">Belongs to the SNAPC3/SRD2 family.</text>
</comment>
<dbReference type="PANTHER" id="PTHR13421:SF16">
    <property type="entry name" value="SNRNA-ACTIVATING PROTEIN COMPLEX SUBUNIT 3"/>
    <property type="match status" value="1"/>
</dbReference>
<keyword evidence="4" id="KW-0238">DNA-binding</keyword>
<reference evidence="7 8" key="1">
    <citation type="submission" date="2024-02" db="EMBL/GenBank/DDBJ databases">
        <authorList>
            <person name="Chen Y."/>
            <person name="Shah S."/>
            <person name="Dougan E. K."/>
            <person name="Thang M."/>
            <person name="Chan C."/>
        </authorList>
    </citation>
    <scope>NUCLEOTIDE SEQUENCE [LARGE SCALE GENOMIC DNA]</scope>
</reference>
<keyword evidence="8" id="KW-1185">Reference proteome</keyword>
<keyword evidence="5" id="KW-0804">Transcription</keyword>
<gene>
    <name evidence="7" type="ORF">SCF082_LOCUS10757</name>
</gene>
<evidence type="ECO:0000313" key="7">
    <source>
        <dbReference type="EMBL" id="CAK9010641.1"/>
    </source>
</evidence>
<dbReference type="EMBL" id="CAXAMM010006322">
    <property type="protein sequence ID" value="CAK9010641.1"/>
    <property type="molecule type" value="Genomic_DNA"/>
</dbReference>
<dbReference type="Pfam" id="PF12251">
    <property type="entry name" value="SNAPC3"/>
    <property type="match status" value="1"/>
</dbReference>
<dbReference type="Proteomes" id="UP001642464">
    <property type="component" value="Unassembled WGS sequence"/>
</dbReference>
<feature type="non-terminal residue" evidence="7">
    <location>
        <position position="359"/>
    </location>
</feature>
<keyword evidence="3" id="KW-0805">Transcription regulation</keyword>
<evidence type="ECO:0000313" key="8">
    <source>
        <dbReference type="Proteomes" id="UP001642464"/>
    </source>
</evidence>
<dbReference type="PANTHER" id="PTHR13421">
    <property type="entry name" value="SNRNA-ACTIVATING PROTEIN COMPLEX SUBUNIT 3"/>
    <property type="match status" value="1"/>
</dbReference>
<accession>A0ABP0J8J0</accession>
<name>A0ABP0J8J0_9DINO</name>
<sequence>MSGARHAAVESGDAQGGFAASAALLELVDVARDAAWADVVRAGQAPEDVAVDAALVQDAQRLAEQSPTQVVDAAVAAARAGTAAPTAEVPSFDALVGGIRERDDIVQANMAVPSETASSVSPAMREAWSAEEWAEEARTKLSPVTPTPGTERVYRWLVQSKHMEQEFLVLSTTLLSELRDAMFCMHDCIGSGPAQTSTWFVLIDDRVYTSEPRASEALVHWLRRHHPQASATLQVNGVADVRFSDLEPKLRLGVPCLLVHQGNCEHILELQSAHWLHHGDVASQERYPMNVFSTSVKHATCMACDKLKARFECFDHGFVDANNPCKVCAACFRQGFYDREGNLRPEHASLRVRPHFYEP</sequence>
<evidence type="ECO:0000256" key="5">
    <source>
        <dbReference type="ARBA" id="ARBA00023163"/>
    </source>
</evidence>
<evidence type="ECO:0000256" key="2">
    <source>
        <dbReference type="ARBA" id="ARBA00010410"/>
    </source>
</evidence>
<evidence type="ECO:0000256" key="4">
    <source>
        <dbReference type="ARBA" id="ARBA00023125"/>
    </source>
</evidence>
<organism evidence="7 8">
    <name type="scientific">Durusdinium trenchii</name>
    <dbReference type="NCBI Taxonomy" id="1381693"/>
    <lineage>
        <taxon>Eukaryota</taxon>
        <taxon>Sar</taxon>
        <taxon>Alveolata</taxon>
        <taxon>Dinophyceae</taxon>
        <taxon>Suessiales</taxon>
        <taxon>Symbiodiniaceae</taxon>
        <taxon>Durusdinium</taxon>
    </lineage>
</organism>
<keyword evidence="6" id="KW-0539">Nucleus</keyword>
<evidence type="ECO:0000256" key="6">
    <source>
        <dbReference type="ARBA" id="ARBA00023242"/>
    </source>
</evidence>